<protein>
    <submittedName>
        <fullName evidence="4">Amidohydrolase</fullName>
    </submittedName>
</protein>
<comment type="cofactor">
    <cofactor evidence="2">
        <name>Mn(2+)</name>
        <dbReference type="ChEBI" id="CHEBI:29035"/>
    </cofactor>
    <text evidence="2">The Mn(2+) ion enhances activity.</text>
</comment>
<dbReference type="GO" id="GO:0050118">
    <property type="term" value="F:N-acetyldiaminopimelate deacetylase activity"/>
    <property type="evidence" value="ECO:0007669"/>
    <property type="project" value="UniProtKB-ARBA"/>
</dbReference>
<sequence length="401" mass="43988">MLYEKIVAALEAQFEDTVTNRRYLHQHPELSFHELNTKRFIKDKLVSYGYTLIEEEVGGGGILATLDSGNLGPTIGFRADFDGLAVQEETDLSFQSTQEGVMHACGHDAHTAGLLSLAKALLPLREELIGKIIFIFQHAEEVPPGGAKDIVESGLLDELDAVYGWHVRGDDPYNGKIYIREGYAMAAADAFSIEIQGKGGHGASPHTSIDPAVVSAHLIQQLQTLVSRRKDPIDHAVLSVATFKAGEGAHNVIADGATISGTVRTLKPEVQDMIEQGIKEMTEYVCKAHQATGKVTYERGYPSVYNYPEETSLVEELFKGEFGQEMVDQSPVVMGGEDFAYYLKKKPGTFFFVSAGSVEQEELYPHHHGKFTIDERSMLTGAKAFALLINHYLAKKVGEPA</sequence>
<dbReference type="AlphaFoldDB" id="A0A1H8S8M2"/>
<dbReference type="SUPFAM" id="SSF55031">
    <property type="entry name" value="Bacterial exopeptidase dimerisation domain"/>
    <property type="match status" value="1"/>
</dbReference>
<dbReference type="InterPro" id="IPR011650">
    <property type="entry name" value="Peptidase_M20_dimer"/>
</dbReference>
<accession>A0A1H8S8M2</accession>
<dbReference type="Gene3D" id="3.30.70.360">
    <property type="match status" value="1"/>
</dbReference>
<gene>
    <name evidence="4" type="ORF">SAMN04488134_11222</name>
</gene>
<name>A0A1H8S8M2_9BACI</name>
<feature type="binding site" evidence="2">
    <location>
        <position position="367"/>
    </location>
    <ligand>
        <name>Mn(2+)</name>
        <dbReference type="ChEBI" id="CHEBI:29035"/>
        <label>2</label>
    </ligand>
</feature>
<dbReference type="Gene3D" id="3.40.630.10">
    <property type="entry name" value="Zn peptidases"/>
    <property type="match status" value="1"/>
</dbReference>
<dbReference type="GO" id="GO:0046872">
    <property type="term" value="F:metal ion binding"/>
    <property type="evidence" value="ECO:0007669"/>
    <property type="project" value="UniProtKB-KW"/>
</dbReference>
<evidence type="ECO:0000313" key="4">
    <source>
        <dbReference type="EMBL" id="SEO74523.1"/>
    </source>
</evidence>
<dbReference type="FunFam" id="3.30.70.360:FF:000001">
    <property type="entry name" value="N-acetyldiaminopimelate deacetylase"/>
    <property type="match status" value="1"/>
</dbReference>
<evidence type="ECO:0000259" key="3">
    <source>
        <dbReference type="Pfam" id="PF07687"/>
    </source>
</evidence>
<feature type="binding site" evidence="2">
    <location>
        <position position="141"/>
    </location>
    <ligand>
        <name>Mn(2+)</name>
        <dbReference type="ChEBI" id="CHEBI:29035"/>
        <label>2</label>
    </ligand>
</feature>
<dbReference type="NCBIfam" id="TIGR01891">
    <property type="entry name" value="amidohydrolases"/>
    <property type="match status" value="1"/>
</dbReference>
<dbReference type="InterPro" id="IPR002933">
    <property type="entry name" value="Peptidase_M20"/>
</dbReference>
<dbReference type="RefSeq" id="WP_091499649.1">
    <property type="nucleotide sequence ID" value="NZ_FODJ01000012.1"/>
</dbReference>
<dbReference type="STRING" id="872970.SAMN04488134_11222"/>
<organism evidence="4 5">
    <name type="scientific">Amphibacillus marinus</name>
    <dbReference type="NCBI Taxonomy" id="872970"/>
    <lineage>
        <taxon>Bacteria</taxon>
        <taxon>Bacillati</taxon>
        <taxon>Bacillota</taxon>
        <taxon>Bacilli</taxon>
        <taxon>Bacillales</taxon>
        <taxon>Bacillaceae</taxon>
        <taxon>Amphibacillus</taxon>
    </lineage>
</organism>
<keyword evidence="2" id="KW-0464">Manganese</keyword>
<dbReference type="OrthoDB" id="9776731at2"/>
<evidence type="ECO:0000313" key="5">
    <source>
        <dbReference type="Proteomes" id="UP000199300"/>
    </source>
</evidence>
<dbReference type="PANTHER" id="PTHR11014:SF63">
    <property type="entry name" value="METALLOPEPTIDASE, PUTATIVE (AFU_ORTHOLOGUE AFUA_6G09600)-RELATED"/>
    <property type="match status" value="1"/>
</dbReference>
<dbReference type="GO" id="GO:0019877">
    <property type="term" value="P:diaminopimelate biosynthetic process"/>
    <property type="evidence" value="ECO:0007669"/>
    <property type="project" value="UniProtKB-ARBA"/>
</dbReference>
<keyword evidence="1 4" id="KW-0378">Hydrolase</keyword>
<dbReference type="Pfam" id="PF07687">
    <property type="entry name" value="M20_dimer"/>
    <property type="match status" value="1"/>
</dbReference>
<evidence type="ECO:0000256" key="1">
    <source>
        <dbReference type="ARBA" id="ARBA00022801"/>
    </source>
</evidence>
<feature type="binding site" evidence="2">
    <location>
        <position position="105"/>
    </location>
    <ligand>
        <name>Mn(2+)</name>
        <dbReference type="ChEBI" id="CHEBI:29035"/>
        <label>2</label>
    </ligand>
</feature>
<dbReference type="SUPFAM" id="SSF53187">
    <property type="entry name" value="Zn-dependent exopeptidases"/>
    <property type="match status" value="1"/>
</dbReference>
<keyword evidence="5" id="KW-1185">Reference proteome</keyword>
<evidence type="ECO:0000256" key="2">
    <source>
        <dbReference type="PIRSR" id="PIRSR005962-1"/>
    </source>
</evidence>
<keyword evidence="2" id="KW-0479">Metal-binding</keyword>
<dbReference type="PANTHER" id="PTHR11014">
    <property type="entry name" value="PEPTIDASE M20 FAMILY MEMBER"/>
    <property type="match status" value="1"/>
</dbReference>
<feature type="binding site" evidence="2">
    <location>
        <position position="166"/>
    </location>
    <ligand>
        <name>Mn(2+)</name>
        <dbReference type="ChEBI" id="CHEBI:29035"/>
        <label>2</label>
    </ligand>
</feature>
<dbReference type="InterPro" id="IPR017439">
    <property type="entry name" value="Amidohydrolase"/>
</dbReference>
<dbReference type="InterPro" id="IPR036264">
    <property type="entry name" value="Bact_exopeptidase_dim_dom"/>
</dbReference>
<reference evidence="4 5" key="1">
    <citation type="submission" date="2016-10" db="EMBL/GenBank/DDBJ databases">
        <authorList>
            <person name="de Groot N.N."/>
        </authorList>
    </citation>
    <scope>NUCLEOTIDE SEQUENCE [LARGE SCALE GENOMIC DNA]</scope>
    <source>
        <strain evidence="4 5">CGMCC 1.10434</strain>
    </source>
</reference>
<dbReference type="PIRSF" id="PIRSF005962">
    <property type="entry name" value="Pept_M20D_amidohydro"/>
    <property type="match status" value="1"/>
</dbReference>
<feature type="domain" description="Peptidase M20 dimerisation" evidence="3">
    <location>
        <begin position="191"/>
        <end position="284"/>
    </location>
</feature>
<feature type="binding site" evidence="2">
    <location>
        <position position="107"/>
    </location>
    <ligand>
        <name>Mn(2+)</name>
        <dbReference type="ChEBI" id="CHEBI:29035"/>
        <label>2</label>
    </ligand>
</feature>
<dbReference type="Proteomes" id="UP000199300">
    <property type="component" value="Unassembled WGS sequence"/>
</dbReference>
<dbReference type="Pfam" id="PF01546">
    <property type="entry name" value="Peptidase_M20"/>
    <property type="match status" value="1"/>
</dbReference>
<dbReference type="EMBL" id="FODJ01000012">
    <property type="protein sequence ID" value="SEO74523.1"/>
    <property type="molecule type" value="Genomic_DNA"/>
</dbReference>
<proteinExistence type="predicted"/>